<evidence type="ECO:0000256" key="4">
    <source>
        <dbReference type="ARBA" id="ARBA00009361"/>
    </source>
</evidence>
<keyword evidence="9" id="KW-0687">Ribonucleoprotein</keyword>
<gene>
    <name evidence="11" type="ORF">Ccrd_016781</name>
</gene>
<name>A0A118K2T7_CYNCS</name>
<keyword evidence="7" id="KW-0067">ATP-binding</keyword>
<evidence type="ECO:0000256" key="8">
    <source>
        <dbReference type="ARBA" id="ARBA00022980"/>
    </source>
</evidence>
<dbReference type="Gramene" id="KVI04890">
    <property type="protein sequence ID" value="KVI04890"/>
    <property type="gene ID" value="Ccrd_016781"/>
</dbReference>
<reference evidence="11 12" key="1">
    <citation type="journal article" date="2016" name="Sci. Rep.">
        <title>The genome sequence of the outbreeding globe artichoke constructed de novo incorporating a phase-aware low-pass sequencing strategy of F1 progeny.</title>
        <authorList>
            <person name="Scaglione D."/>
            <person name="Reyes-Chin-Wo S."/>
            <person name="Acquadro A."/>
            <person name="Froenicke L."/>
            <person name="Portis E."/>
            <person name="Beitel C."/>
            <person name="Tirone M."/>
            <person name="Mauro R."/>
            <person name="Lo Monaco A."/>
            <person name="Mauromicale G."/>
            <person name="Faccioli P."/>
            <person name="Cattivelli L."/>
            <person name="Rieseberg L."/>
            <person name="Michelmore R."/>
            <person name="Lanteri S."/>
        </authorList>
    </citation>
    <scope>NUCLEOTIDE SEQUENCE [LARGE SCALE GENOMIC DNA]</scope>
    <source>
        <strain evidence="11">2C</strain>
    </source>
</reference>
<feature type="domain" description="ATPase AAA-type core" evidence="10">
    <location>
        <begin position="163"/>
        <end position="237"/>
    </location>
</feature>
<dbReference type="InterPro" id="IPR001971">
    <property type="entry name" value="Ribosomal_uS11"/>
</dbReference>
<comment type="subcellular location">
    <subcellularLocation>
        <location evidence="2">Plastid</location>
    </subcellularLocation>
</comment>
<evidence type="ECO:0000256" key="2">
    <source>
        <dbReference type="ARBA" id="ARBA00004474"/>
    </source>
</evidence>
<dbReference type="GO" id="GO:1990904">
    <property type="term" value="C:ribonucleoprotein complex"/>
    <property type="evidence" value="ECO:0007669"/>
    <property type="project" value="UniProtKB-KW"/>
</dbReference>
<dbReference type="InterPro" id="IPR036967">
    <property type="entry name" value="Ribosomal_uS11_sf"/>
</dbReference>
<evidence type="ECO:0000256" key="1">
    <source>
        <dbReference type="ARBA" id="ARBA00002329"/>
    </source>
</evidence>
<evidence type="ECO:0000256" key="3">
    <source>
        <dbReference type="ARBA" id="ARBA00006194"/>
    </source>
</evidence>
<dbReference type="GO" id="GO:0016887">
    <property type="term" value="F:ATP hydrolysis activity"/>
    <property type="evidence" value="ECO:0007669"/>
    <property type="project" value="InterPro"/>
</dbReference>
<dbReference type="GO" id="GO:0005524">
    <property type="term" value="F:ATP binding"/>
    <property type="evidence" value="ECO:0007669"/>
    <property type="project" value="UniProtKB-KW"/>
</dbReference>
<dbReference type="SUPFAM" id="SSF53137">
    <property type="entry name" value="Translational machinery components"/>
    <property type="match status" value="1"/>
</dbReference>
<organism evidence="11 12">
    <name type="scientific">Cynara cardunculus var. scolymus</name>
    <name type="common">Globe artichoke</name>
    <name type="synonym">Cynara scolymus</name>
    <dbReference type="NCBI Taxonomy" id="59895"/>
    <lineage>
        <taxon>Eukaryota</taxon>
        <taxon>Viridiplantae</taxon>
        <taxon>Streptophyta</taxon>
        <taxon>Embryophyta</taxon>
        <taxon>Tracheophyta</taxon>
        <taxon>Spermatophyta</taxon>
        <taxon>Magnoliopsida</taxon>
        <taxon>eudicotyledons</taxon>
        <taxon>Gunneridae</taxon>
        <taxon>Pentapetalae</taxon>
        <taxon>asterids</taxon>
        <taxon>campanulids</taxon>
        <taxon>Asterales</taxon>
        <taxon>Asteraceae</taxon>
        <taxon>Carduoideae</taxon>
        <taxon>Cardueae</taxon>
        <taxon>Carduinae</taxon>
        <taxon>Cynara</taxon>
    </lineage>
</organism>
<dbReference type="InterPro" id="IPR003959">
    <property type="entry name" value="ATPase_AAA_core"/>
</dbReference>
<dbReference type="Pfam" id="PF00411">
    <property type="entry name" value="Ribosomal_S11"/>
    <property type="match status" value="1"/>
</dbReference>
<evidence type="ECO:0000256" key="5">
    <source>
        <dbReference type="ARBA" id="ARBA00022640"/>
    </source>
</evidence>
<dbReference type="Pfam" id="PF00004">
    <property type="entry name" value="AAA"/>
    <property type="match status" value="1"/>
</dbReference>
<dbReference type="EMBL" id="LEKV01001901">
    <property type="protein sequence ID" value="KVI04890.1"/>
    <property type="molecule type" value="Genomic_DNA"/>
</dbReference>
<dbReference type="PANTHER" id="PTHR33078:SF100">
    <property type="entry name" value="PROTEIN YCF2"/>
    <property type="match status" value="1"/>
</dbReference>
<comment type="similarity">
    <text evidence="3">Belongs to the universal ribosomal protein uS11 family.</text>
</comment>
<evidence type="ECO:0000256" key="6">
    <source>
        <dbReference type="ARBA" id="ARBA00022741"/>
    </source>
</evidence>
<keyword evidence="5" id="KW-0934">Plastid</keyword>
<evidence type="ECO:0000313" key="12">
    <source>
        <dbReference type="Proteomes" id="UP000243975"/>
    </source>
</evidence>
<comment type="caution">
    <text evidence="11">The sequence shown here is derived from an EMBL/GenBank/DDBJ whole genome shotgun (WGS) entry which is preliminary data.</text>
</comment>
<keyword evidence="6" id="KW-0547">Nucleotide-binding</keyword>
<evidence type="ECO:0000256" key="9">
    <source>
        <dbReference type="ARBA" id="ARBA00023274"/>
    </source>
</evidence>
<dbReference type="GO" id="GO:0003735">
    <property type="term" value="F:structural constituent of ribosome"/>
    <property type="evidence" value="ECO:0007669"/>
    <property type="project" value="InterPro"/>
</dbReference>
<evidence type="ECO:0000313" key="11">
    <source>
        <dbReference type="EMBL" id="KVI04890.1"/>
    </source>
</evidence>
<dbReference type="Proteomes" id="UP000243975">
    <property type="component" value="Unassembled WGS sequence"/>
</dbReference>
<dbReference type="GO" id="GO:0005840">
    <property type="term" value="C:ribosome"/>
    <property type="evidence" value="ECO:0007669"/>
    <property type="project" value="UniProtKB-KW"/>
</dbReference>
<dbReference type="InterPro" id="IPR027417">
    <property type="entry name" value="P-loop_NTPase"/>
</dbReference>
<comment type="similarity">
    <text evidence="4">Belongs to the Ycf2 family.</text>
</comment>
<keyword evidence="12" id="KW-1185">Reference proteome</keyword>
<evidence type="ECO:0000259" key="10">
    <source>
        <dbReference type="Pfam" id="PF00004"/>
    </source>
</evidence>
<dbReference type="Gene3D" id="3.40.50.300">
    <property type="entry name" value="P-loop containing nucleotide triphosphate hydrolases"/>
    <property type="match status" value="1"/>
</dbReference>
<comment type="function">
    <text evidence="1">Probable ATPase of unknown function. Its presence in a non-photosynthetic plant (Epifagus virginiana) and experiments in tobacco indicate that it has an essential function which is probably not related to photosynthesis.</text>
</comment>
<dbReference type="GO" id="GO:0009536">
    <property type="term" value="C:plastid"/>
    <property type="evidence" value="ECO:0007669"/>
    <property type="project" value="UniProtKB-SubCell"/>
</dbReference>
<dbReference type="GO" id="GO:0006412">
    <property type="term" value="P:translation"/>
    <property type="evidence" value="ECO:0007669"/>
    <property type="project" value="InterPro"/>
</dbReference>
<accession>A0A118K2T7</accession>
<evidence type="ECO:0000256" key="7">
    <source>
        <dbReference type="ARBA" id="ARBA00022840"/>
    </source>
</evidence>
<protein>
    <submittedName>
        <fullName evidence="11">ATPase, AAA-type, core</fullName>
    </submittedName>
</protein>
<dbReference type="STRING" id="59895.A0A118K2T7"/>
<dbReference type="PANTHER" id="PTHR33078">
    <property type="entry name" value="PROTEIN YCF2-RELATED"/>
    <property type="match status" value="1"/>
</dbReference>
<proteinExistence type="inferred from homology"/>
<sequence>MAKAIPKKGSRGRIGSRRSTRKITKGVIHIKANFNNTILTATYVRGRVVSWSSVASKVQEKGRHLLLKPQRENAIRAVVDQEVVIKSPGLRRDAILRAIRRSGILLTFVRYVTSMSHNDCRPLKNRTRETREVKIKDISIARETRELTMDMLPEEEDQLYITLQFELAKTTFPCMIWIPNIHDLDVNESNYFSLGLLVNLLSRDDETINILVIASTHIPQKVDPALIALNKFNTSIKI</sequence>
<dbReference type="HAMAP" id="MF_01310">
    <property type="entry name" value="Ribosomal_uS11"/>
    <property type="match status" value="1"/>
</dbReference>
<dbReference type="AlphaFoldDB" id="A0A118K2T7"/>
<dbReference type="Gene3D" id="3.30.420.80">
    <property type="entry name" value="Ribosomal protein S11"/>
    <property type="match status" value="1"/>
</dbReference>
<keyword evidence="8" id="KW-0689">Ribosomal protein</keyword>